<keyword evidence="1" id="KW-1133">Transmembrane helix</keyword>
<organism evidence="2 3">
    <name type="scientific">Methanoculleus caldifontis</name>
    <dbReference type="NCBI Taxonomy" id="2651577"/>
    <lineage>
        <taxon>Archaea</taxon>
        <taxon>Methanobacteriati</taxon>
        <taxon>Methanobacteriota</taxon>
        <taxon>Stenosarchaea group</taxon>
        <taxon>Methanomicrobia</taxon>
        <taxon>Methanomicrobiales</taxon>
        <taxon>Methanomicrobiaceae</taxon>
        <taxon>Methanoculleus</taxon>
    </lineage>
</organism>
<dbReference type="EMBL" id="WBKO01000001">
    <property type="protein sequence ID" value="MDV2481956.1"/>
    <property type="molecule type" value="Genomic_DNA"/>
</dbReference>
<keyword evidence="3" id="KW-1185">Reference proteome</keyword>
<keyword evidence="1" id="KW-0812">Transmembrane</keyword>
<evidence type="ECO:0000313" key="2">
    <source>
        <dbReference type="EMBL" id="MDV2481956.1"/>
    </source>
</evidence>
<comment type="caution">
    <text evidence="2">The sequence shown here is derived from an EMBL/GenBank/DDBJ whole genome shotgun (WGS) entry which is preliminary data.</text>
</comment>
<dbReference type="Proteomes" id="UP001281203">
    <property type="component" value="Unassembled WGS sequence"/>
</dbReference>
<reference evidence="2 3" key="1">
    <citation type="submission" date="2019-10" db="EMBL/GenBank/DDBJ databases">
        <title>Isolation and characterization of Methanoculleus sp. Wushi-C6 from a hot spring well.</title>
        <authorList>
            <person name="Chen S.-C."/>
            <person name="Lan Z.-H."/>
            <person name="You Y.-T."/>
            <person name="Lai M.-C."/>
        </authorList>
    </citation>
    <scope>NUCLEOTIDE SEQUENCE [LARGE SCALE GENOMIC DNA]</scope>
    <source>
        <strain evidence="2 3">Wushi-C6</strain>
    </source>
</reference>
<protein>
    <recommendedName>
        <fullName evidence="4">LPXTG cell wall anchor domain-containing protein</fullName>
    </recommendedName>
</protein>
<feature type="transmembrane region" description="Helical" evidence="1">
    <location>
        <begin position="50"/>
        <end position="70"/>
    </location>
</feature>
<keyword evidence="1" id="KW-0472">Membrane</keyword>
<gene>
    <name evidence="2" type="ORF">F8E02_08030</name>
</gene>
<feature type="transmembrane region" description="Helical" evidence="1">
    <location>
        <begin position="7"/>
        <end position="30"/>
    </location>
</feature>
<proteinExistence type="predicted"/>
<evidence type="ECO:0000313" key="3">
    <source>
        <dbReference type="Proteomes" id="UP001281203"/>
    </source>
</evidence>
<sequence length="75" mass="7747">MKPVRIVGVLIGAFIASLGLLWFLQGMAIIEMRPILCVADCEPLVGGSPTWAAAGAVALIIGVGVVLFSARRGGR</sequence>
<name>A0ABU3X3I1_9EURY</name>
<accession>A0ABU3X3I1</accession>
<evidence type="ECO:0008006" key="4">
    <source>
        <dbReference type="Google" id="ProtNLM"/>
    </source>
</evidence>
<evidence type="ECO:0000256" key="1">
    <source>
        <dbReference type="SAM" id="Phobius"/>
    </source>
</evidence>